<dbReference type="InterPro" id="IPR009045">
    <property type="entry name" value="Zn_M74/Hedgehog-like"/>
</dbReference>
<name>A0A653IHG9_9BACL</name>
<dbReference type="Proteomes" id="UP000439752">
    <property type="component" value="Unassembled WGS sequence"/>
</dbReference>
<dbReference type="Pfam" id="PF01471">
    <property type="entry name" value="PG_binding_1"/>
    <property type="match status" value="1"/>
</dbReference>
<sequence>MTISTAWLLERADRKLSVKGMDADVVTITRSVIKELAPQQIYVGVAQSYRTKQEQDALYAVGRTRPGKIVTYARGGQSNHNFGVAVDLFCYSSDGTRAEFLAPPDKRLSQIVAAMKQRQMEWGGDWTPFRDYPHFQLFDAVNGKKKPRLAPLYLGRALAKGSQDKETIRLIQMKLRLPASGRFDDGLTRAVKDFQRQVKITADGIVGPVTWRHLFQEGRG</sequence>
<feature type="domain" description="Peptidoglycan binding-like" evidence="1">
    <location>
        <begin position="177"/>
        <end position="214"/>
    </location>
</feature>
<protein>
    <submittedName>
        <fullName evidence="3">Peptidoglycan-binding protein</fullName>
    </submittedName>
</protein>
<evidence type="ECO:0000313" key="4">
    <source>
        <dbReference type="Proteomes" id="UP000439752"/>
    </source>
</evidence>
<dbReference type="InterPro" id="IPR036365">
    <property type="entry name" value="PGBD-like_sf"/>
</dbReference>
<evidence type="ECO:0000313" key="3">
    <source>
        <dbReference type="EMBL" id="VWX38744.1"/>
    </source>
</evidence>
<dbReference type="AlphaFoldDB" id="A0A653IHG9"/>
<dbReference type="Gene3D" id="3.30.1380.10">
    <property type="match status" value="1"/>
</dbReference>
<organism evidence="3 4">
    <name type="scientific">Exiguobacterium oxidotolerans</name>
    <dbReference type="NCBI Taxonomy" id="223958"/>
    <lineage>
        <taxon>Bacteria</taxon>
        <taxon>Bacillati</taxon>
        <taxon>Bacillota</taxon>
        <taxon>Bacilli</taxon>
        <taxon>Bacillales</taxon>
        <taxon>Bacillales Family XII. Incertae Sedis</taxon>
        <taxon>Exiguobacterium</taxon>
    </lineage>
</organism>
<dbReference type="RefSeq" id="WP_159172595.1">
    <property type="nucleotide sequence ID" value="NZ_LR732308.1"/>
</dbReference>
<dbReference type="Gene3D" id="1.10.101.10">
    <property type="entry name" value="PGBD-like superfamily/PGBD"/>
    <property type="match status" value="1"/>
</dbReference>
<feature type="domain" description="Peptidase M15C" evidence="2">
    <location>
        <begin position="75"/>
        <end position="137"/>
    </location>
</feature>
<dbReference type="SUPFAM" id="SSF47090">
    <property type="entry name" value="PGBD-like"/>
    <property type="match status" value="1"/>
</dbReference>
<dbReference type="EMBL" id="CABWKQ010000058">
    <property type="protein sequence ID" value="VWX38744.1"/>
    <property type="molecule type" value="Genomic_DNA"/>
</dbReference>
<proteinExistence type="predicted"/>
<dbReference type="GO" id="GO:0008233">
    <property type="term" value="F:peptidase activity"/>
    <property type="evidence" value="ECO:0007669"/>
    <property type="project" value="InterPro"/>
</dbReference>
<dbReference type="CDD" id="cd14845">
    <property type="entry name" value="L-Ala-D-Glu_peptidase_like"/>
    <property type="match status" value="1"/>
</dbReference>
<reference evidence="3 4" key="1">
    <citation type="submission" date="2019-10" db="EMBL/GenBank/DDBJ databases">
        <authorList>
            <person name="Karimi E."/>
        </authorList>
    </citation>
    <scope>NUCLEOTIDE SEQUENCE [LARGE SCALE GENOMIC DNA]</scope>
    <source>
        <strain evidence="3">Exiguobacterium sp. 9Y</strain>
    </source>
</reference>
<accession>A0A653IHG9</accession>
<dbReference type="InterPro" id="IPR039561">
    <property type="entry name" value="Peptidase_M15C"/>
</dbReference>
<gene>
    <name evidence="3" type="ORF">EXIGUO9Y_80072</name>
</gene>
<evidence type="ECO:0000259" key="2">
    <source>
        <dbReference type="Pfam" id="PF13539"/>
    </source>
</evidence>
<keyword evidence="4" id="KW-1185">Reference proteome</keyword>
<dbReference type="InterPro" id="IPR002477">
    <property type="entry name" value="Peptidoglycan-bd-like"/>
</dbReference>
<dbReference type="Pfam" id="PF13539">
    <property type="entry name" value="Peptidase_M15_4"/>
    <property type="match status" value="1"/>
</dbReference>
<dbReference type="SUPFAM" id="SSF55166">
    <property type="entry name" value="Hedgehog/DD-peptidase"/>
    <property type="match status" value="1"/>
</dbReference>
<dbReference type="InterPro" id="IPR036366">
    <property type="entry name" value="PGBDSf"/>
</dbReference>
<evidence type="ECO:0000259" key="1">
    <source>
        <dbReference type="Pfam" id="PF01471"/>
    </source>
</evidence>